<evidence type="ECO:0000256" key="5">
    <source>
        <dbReference type="SAM" id="MobiDB-lite"/>
    </source>
</evidence>
<keyword evidence="2 6" id="KW-0812">Transmembrane</keyword>
<dbReference type="InterPro" id="IPR036259">
    <property type="entry name" value="MFS_trans_sf"/>
</dbReference>
<evidence type="ECO:0000313" key="8">
    <source>
        <dbReference type="Proteomes" id="UP001221142"/>
    </source>
</evidence>
<evidence type="ECO:0000256" key="4">
    <source>
        <dbReference type="ARBA" id="ARBA00023136"/>
    </source>
</evidence>
<dbReference type="AlphaFoldDB" id="A0AAD7FCY7"/>
<dbReference type="PANTHER" id="PTHR23501">
    <property type="entry name" value="MAJOR FACILITATOR SUPERFAMILY"/>
    <property type="match status" value="1"/>
</dbReference>
<organism evidence="7 8">
    <name type="scientific">Roridomyces roridus</name>
    <dbReference type="NCBI Taxonomy" id="1738132"/>
    <lineage>
        <taxon>Eukaryota</taxon>
        <taxon>Fungi</taxon>
        <taxon>Dikarya</taxon>
        <taxon>Basidiomycota</taxon>
        <taxon>Agaricomycotina</taxon>
        <taxon>Agaricomycetes</taxon>
        <taxon>Agaricomycetidae</taxon>
        <taxon>Agaricales</taxon>
        <taxon>Marasmiineae</taxon>
        <taxon>Mycenaceae</taxon>
        <taxon>Roridomyces</taxon>
    </lineage>
</organism>
<dbReference type="PANTHER" id="PTHR23501:SF84">
    <property type="entry name" value="VACUOLAR MEMBRANE AMINO ACID UPTAKE TRANSPORTER FNX2"/>
    <property type="match status" value="1"/>
</dbReference>
<evidence type="ECO:0000256" key="1">
    <source>
        <dbReference type="ARBA" id="ARBA00004141"/>
    </source>
</evidence>
<dbReference type="InterPro" id="IPR011701">
    <property type="entry name" value="MFS"/>
</dbReference>
<sequence length="488" mass="52525">MSQETSRLLGDEATRPRYSNGGAHDTEEASSAKSSPRHLPSILLPMAIGIFLGAMDQTIVVSLFPWKSTHLYQTAIRENETCSDIFGRKTCLLFAYTIVVSIIMSDIVPLRSRGTWQGILNIIYASGSAMGAPLGGFLADTIGWRWAFLAQVPIIVLAFISVSVALHLPTRDAPSALKTKLKRVDFPGALSLILCVFSLLFGLDRGGNMAWDDNYTIAAVCLFVSFFVLFTSIELGWAAEPFAPGRIIANPALIGAYMVNFFGLMSAFSMIFHVSLFYQAVLGKSASEVGFWLIPSVCSGVVGSLFGGLVIQASGRYYWITVAAYVTMVMGMLLTVFEAGVVEKSAVGVAMGRSTSHCGKCTNFLHSLIALISNAGPADQAMATAGSYLFRSLGSVVGLSIGSTLLQTSLRSSLREKLTHVDLDIDEIVRRVRESLTYIDQLDPEVAAVVRAADESAVLVTMWFSAAMAGCALVSAVFIRETRIGGRK</sequence>
<feature type="transmembrane region" description="Helical" evidence="6">
    <location>
        <begin position="186"/>
        <end position="203"/>
    </location>
</feature>
<comment type="subcellular location">
    <subcellularLocation>
        <location evidence="1">Membrane</location>
        <topology evidence="1">Multi-pass membrane protein</topology>
    </subcellularLocation>
</comment>
<keyword evidence="4 6" id="KW-0472">Membrane</keyword>
<evidence type="ECO:0000256" key="2">
    <source>
        <dbReference type="ARBA" id="ARBA00022692"/>
    </source>
</evidence>
<feature type="transmembrane region" description="Helical" evidence="6">
    <location>
        <begin position="215"/>
        <end position="237"/>
    </location>
</feature>
<dbReference type="GO" id="GO:0015174">
    <property type="term" value="F:basic amino acid transmembrane transporter activity"/>
    <property type="evidence" value="ECO:0007669"/>
    <property type="project" value="TreeGrafter"/>
</dbReference>
<feature type="transmembrane region" description="Helical" evidence="6">
    <location>
        <begin position="388"/>
        <end position="406"/>
    </location>
</feature>
<feature type="transmembrane region" description="Helical" evidence="6">
    <location>
        <begin position="290"/>
        <end position="311"/>
    </location>
</feature>
<feature type="transmembrane region" description="Helical" evidence="6">
    <location>
        <begin position="317"/>
        <end position="337"/>
    </location>
</feature>
<dbReference type="SUPFAM" id="SSF103473">
    <property type="entry name" value="MFS general substrate transporter"/>
    <property type="match status" value="1"/>
</dbReference>
<feature type="transmembrane region" description="Helical" evidence="6">
    <location>
        <begin position="257"/>
        <end position="278"/>
    </location>
</feature>
<feature type="transmembrane region" description="Helical" evidence="6">
    <location>
        <begin position="457"/>
        <end position="479"/>
    </location>
</feature>
<feature type="transmembrane region" description="Helical" evidence="6">
    <location>
        <begin position="42"/>
        <end position="64"/>
    </location>
</feature>
<protein>
    <submittedName>
        <fullName evidence="7">Member of the major facilitator superfamily</fullName>
    </submittedName>
</protein>
<name>A0AAD7FCY7_9AGAR</name>
<dbReference type="Proteomes" id="UP001221142">
    <property type="component" value="Unassembled WGS sequence"/>
</dbReference>
<gene>
    <name evidence="7" type="ORF">FB45DRAFT_934414</name>
</gene>
<keyword evidence="8" id="KW-1185">Reference proteome</keyword>
<accession>A0AAD7FCY7</accession>
<dbReference type="Gene3D" id="1.20.1250.20">
    <property type="entry name" value="MFS general substrate transporter like domains"/>
    <property type="match status" value="1"/>
</dbReference>
<feature type="transmembrane region" description="Helical" evidence="6">
    <location>
        <begin position="116"/>
        <end position="139"/>
    </location>
</feature>
<reference evidence="7" key="1">
    <citation type="submission" date="2023-03" db="EMBL/GenBank/DDBJ databases">
        <title>Massive genome expansion in bonnet fungi (Mycena s.s.) driven by repeated elements and novel gene families across ecological guilds.</title>
        <authorList>
            <consortium name="Lawrence Berkeley National Laboratory"/>
            <person name="Harder C.B."/>
            <person name="Miyauchi S."/>
            <person name="Viragh M."/>
            <person name="Kuo A."/>
            <person name="Thoen E."/>
            <person name="Andreopoulos B."/>
            <person name="Lu D."/>
            <person name="Skrede I."/>
            <person name="Drula E."/>
            <person name="Henrissat B."/>
            <person name="Morin E."/>
            <person name="Kohler A."/>
            <person name="Barry K."/>
            <person name="LaButti K."/>
            <person name="Morin E."/>
            <person name="Salamov A."/>
            <person name="Lipzen A."/>
            <person name="Mereny Z."/>
            <person name="Hegedus B."/>
            <person name="Baldrian P."/>
            <person name="Stursova M."/>
            <person name="Weitz H."/>
            <person name="Taylor A."/>
            <person name="Grigoriev I.V."/>
            <person name="Nagy L.G."/>
            <person name="Martin F."/>
            <person name="Kauserud H."/>
        </authorList>
    </citation>
    <scope>NUCLEOTIDE SEQUENCE</scope>
    <source>
        <strain evidence="7">9284</strain>
    </source>
</reference>
<evidence type="ECO:0000256" key="6">
    <source>
        <dbReference type="SAM" id="Phobius"/>
    </source>
</evidence>
<feature type="transmembrane region" description="Helical" evidence="6">
    <location>
        <begin position="85"/>
        <end position="104"/>
    </location>
</feature>
<evidence type="ECO:0000256" key="3">
    <source>
        <dbReference type="ARBA" id="ARBA00022989"/>
    </source>
</evidence>
<dbReference type="Pfam" id="PF07690">
    <property type="entry name" value="MFS_1"/>
    <property type="match status" value="1"/>
</dbReference>
<comment type="caution">
    <text evidence="7">The sequence shown here is derived from an EMBL/GenBank/DDBJ whole genome shotgun (WGS) entry which is preliminary data.</text>
</comment>
<feature type="transmembrane region" description="Helical" evidence="6">
    <location>
        <begin position="146"/>
        <end position="166"/>
    </location>
</feature>
<keyword evidence="3 6" id="KW-1133">Transmembrane helix</keyword>
<feature type="region of interest" description="Disordered" evidence="5">
    <location>
        <begin position="1"/>
        <end position="36"/>
    </location>
</feature>
<evidence type="ECO:0000313" key="7">
    <source>
        <dbReference type="EMBL" id="KAJ7616526.1"/>
    </source>
</evidence>
<proteinExistence type="predicted"/>
<dbReference type="Gene3D" id="1.20.1720.10">
    <property type="entry name" value="Multidrug resistance protein D"/>
    <property type="match status" value="1"/>
</dbReference>
<dbReference type="GO" id="GO:0000329">
    <property type="term" value="C:fungal-type vacuole membrane"/>
    <property type="evidence" value="ECO:0007669"/>
    <property type="project" value="TreeGrafter"/>
</dbReference>
<dbReference type="EMBL" id="JARKIF010000022">
    <property type="protein sequence ID" value="KAJ7616526.1"/>
    <property type="molecule type" value="Genomic_DNA"/>
</dbReference>